<protein>
    <submittedName>
        <fullName evidence="1">Uncharacterized protein</fullName>
    </submittedName>
</protein>
<dbReference type="EMBL" id="JACGWJ010000024">
    <property type="protein sequence ID" value="KAL0320886.1"/>
    <property type="molecule type" value="Genomic_DNA"/>
</dbReference>
<reference evidence="1" key="2">
    <citation type="journal article" date="2024" name="Plant">
        <title>Genomic evolution and insights into agronomic trait innovations of Sesamum species.</title>
        <authorList>
            <person name="Miao H."/>
            <person name="Wang L."/>
            <person name="Qu L."/>
            <person name="Liu H."/>
            <person name="Sun Y."/>
            <person name="Le M."/>
            <person name="Wang Q."/>
            <person name="Wei S."/>
            <person name="Zheng Y."/>
            <person name="Lin W."/>
            <person name="Duan Y."/>
            <person name="Cao H."/>
            <person name="Xiong S."/>
            <person name="Wang X."/>
            <person name="Wei L."/>
            <person name="Li C."/>
            <person name="Ma Q."/>
            <person name="Ju M."/>
            <person name="Zhao R."/>
            <person name="Li G."/>
            <person name="Mu C."/>
            <person name="Tian Q."/>
            <person name="Mei H."/>
            <person name="Zhang T."/>
            <person name="Gao T."/>
            <person name="Zhang H."/>
        </authorList>
    </citation>
    <scope>NUCLEOTIDE SEQUENCE</scope>
    <source>
        <strain evidence="1">G02</strain>
    </source>
</reference>
<proteinExistence type="predicted"/>
<evidence type="ECO:0000313" key="1">
    <source>
        <dbReference type="EMBL" id="KAL0320886.1"/>
    </source>
</evidence>
<sequence length="67" mass="7253">MNLFLVNCEEFTRPKNPPGLPNVWLLGDRKNVSPSPNDAGLMLSMEKANLVEKEAVTLVSGSKNAIG</sequence>
<organism evidence="1">
    <name type="scientific">Sesamum radiatum</name>
    <name type="common">Black benniseed</name>
    <dbReference type="NCBI Taxonomy" id="300843"/>
    <lineage>
        <taxon>Eukaryota</taxon>
        <taxon>Viridiplantae</taxon>
        <taxon>Streptophyta</taxon>
        <taxon>Embryophyta</taxon>
        <taxon>Tracheophyta</taxon>
        <taxon>Spermatophyta</taxon>
        <taxon>Magnoliopsida</taxon>
        <taxon>eudicotyledons</taxon>
        <taxon>Gunneridae</taxon>
        <taxon>Pentapetalae</taxon>
        <taxon>asterids</taxon>
        <taxon>lamiids</taxon>
        <taxon>Lamiales</taxon>
        <taxon>Pedaliaceae</taxon>
        <taxon>Sesamum</taxon>
    </lineage>
</organism>
<dbReference type="AlphaFoldDB" id="A0AAW2LRU5"/>
<reference evidence="1" key="1">
    <citation type="submission" date="2020-06" db="EMBL/GenBank/DDBJ databases">
        <authorList>
            <person name="Li T."/>
            <person name="Hu X."/>
            <person name="Zhang T."/>
            <person name="Song X."/>
            <person name="Zhang H."/>
            <person name="Dai N."/>
            <person name="Sheng W."/>
            <person name="Hou X."/>
            <person name="Wei L."/>
        </authorList>
    </citation>
    <scope>NUCLEOTIDE SEQUENCE</scope>
    <source>
        <strain evidence="1">G02</strain>
        <tissue evidence="1">Leaf</tissue>
    </source>
</reference>
<comment type="caution">
    <text evidence="1">The sequence shown here is derived from an EMBL/GenBank/DDBJ whole genome shotgun (WGS) entry which is preliminary data.</text>
</comment>
<accession>A0AAW2LRU5</accession>
<name>A0AAW2LRU5_SESRA</name>
<gene>
    <name evidence="1" type="ORF">Sradi_5350100</name>
</gene>